<protein>
    <recommendedName>
        <fullName evidence="2">Transcription factor zinc-finger domain-containing protein</fullName>
    </recommendedName>
</protein>
<accession>A0ABQ1YXG1</accession>
<gene>
    <name evidence="3" type="ORF">GCM10008013_49120</name>
</gene>
<evidence type="ECO:0000313" key="3">
    <source>
        <dbReference type="EMBL" id="GGH39984.1"/>
    </source>
</evidence>
<dbReference type="Pfam" id="PF13453">
    <property type="entry name" value="Zn_ribbon_TFIIB"/>
    <property type="match status" value="1"/>
</dbReference>
<proteinExistence type="predicted"/>
<dbReference type="RefSeq" id="WP_188542552.1">
    <property type="nucleotide sequence ID" value="NZ_BMFT01000008.1"/>
</dbReference>
<evidence type="ECO:0000259" key="2">
    <source>
        <dbReference type="Pfam" id="PF13453"/>
    </source>
</evidence>
<evidence type="ECO:0000256" key="1">
    <source>
        <dbReference type="SAM" id="MobiDB-lite"/>
    </source>
</evidence>
<name>A0ABQ1YXG1_9BACL</name>
<evidence type="ECO:0000313" key="4">
    <source>
        <dbReference type="Proteomes" id="UP000659344"/>
    </source>
</evidence>
<dbReference type="InterPro" id="IPR027392">
    <property type="entry name" value="TF_Znf"/>
</dbReference>
<comment type="caution">
    <text evidence="3">The sequence shown here is derived from an EMBL/GenBank/DDBJ whole genome shotgun (WGS) entry which is preliminary data.</text>
</comment>
<reference evidence="4" key="1">
    <citation type="journal article" date="2019" name="Int. J. Syst. Evol. Microbiol.">
        <title>The Global Catalogue of Microorganisms (GCM) 10K type strain sequencing project: providing services to taxonomists for standard genome sequencing and annotation.</title>
        <authorList>
            <consortium name="The Broad Institute Genomics Platform"/>
            <consortium name="The Broad Institute Genome Sequencing Center for Infectious Disease"/>
            <person name="Wu L."/>
            <person name="Ma J."/>
        </authorList>
    </citation>
    <scope>NUCLEOTIDE SEQUENCE [LARGE SCALE GENOMIC DNA]</scope>
    <source>
        <strain evidence="4">CGMCC 1.12769</strain>
    </source>
</reference>
<dbReference type="EMBL" id="BMFT01000008">
    <property type="protein sequence ID" value="GGH39984.1"/>
    <property type="molecule type" value="Genomic_DNA"/>
</dbReference>
<sequence>MKCPVCNDVRMREVEKDNVLIDVCPDCKGVWLDRGELEKLLSEIRDIRPAFNEWYDHRSSGYAEGRREADYNSSSNHNSRADYPTQPNYDPRYQKQEYNKGSHKYKKKKSVLDVFGDLFD</sequence>
<organism evidence="3 4">
    <name type="scientific">Paenibacillus segetis</name>
    <dbReference type="NCBI Taxonomy" id="1325360"/>
    <lineage>
        <taxon>Bacteria</taxon>
        <taxon>Bacillati</taxon>
        <taxon>Bacillota</taxon>
        <taxon>Bacilli</taxon>
        <taxon>Bacillales</taxon>
        <taxon>Paenibacillaceae</taxon>
        <taxon>Paenibacillus</taxon>
    </lineage>
</organism>
<feature type="region of interest" description="Disordered" evidence="1">
    <location>
        <begin position="65"/>
        <end position="104"/>
    </location>
</feature>
<dbReference type="Proteomes" id="UP000659344">
    <property type="component" value="Unassembled WGS sequence"/>
</dbReference>
<feature type="domain" description="Transcription factor zinc-finger" evidence="2">
    <location>
        <begin position="2"/>
        <end position="42"/>
    </location>
</feature>
<keyword evidence="4" id="KW-1185">Reference proteome</keyword>